<evidence type="ECO:0000256" key="12">
    <source>
        <dbReference type="ARBA" id="ARBA00062327"/>
    </source>
</evidence>
<reference evidence="15" key="1">
    <citation type="submission" date="2021-01" db="EMBL/GenBank/DDBJ databases">
        <authorList>
            <person name="Bezrukov I."/>
        </authorList>
    </citation>
    <scope>NUCLEOTIDE SEQUENCE</scope>
</reference>
<evidence type="ECO:0000256" key="6">
    <source>
        <dbReference type="ARBA" id="ARBA00022776"/>
    </source>
</evidence>
<dbReference type="Pfam" id="PF07814">
    <property type="entry name" value="WAPL"/>
    <property type="match status" value="2"/>
</dbReference>
<keyword evidence="9" id="KW-0469">Meiosis</keyword>
<organism evidence="15 16">
    <name type="scientific">Arabidopsis arenosa</name>
    <name type="common">Sand rock-cress</name>
    <name type="synonym">Cardaminopsis arenosa</name>
    <dbReference type="NCBI Taxonomy" id="38785"/>
    <lineage>
        <taxon>Eukaryota</taxon>
        <taxon>Viridiplantae</taxon>
        <taxon>Streptophyta</taxon>
        <taxon>Embryophyta</taxon>
        <taxon>Tracheophyta</taxon>
        <taxon>Spermatophyta</taxon>
        <taxon>Magnoliopsida</taxon>
        <taxon>eudicotyledons</taxon>
        <taxon>Gunneridae</taxon>
        <taxon>Pentapetalae</taxon>
        <taxon>rosids</taxon>
        <taxon>malvids</taxon>
        <taxon>Brassicales</taxon>
        <taxon>Brassicaceae</taxon>
        <taxon>Camelineae</taxon>
        <taxon>Arabidopsis</taxon>
    </lineage>
</organism>
<evidence type="ECO:0000256" key="8">
    <source>
        <dbReference type="ARBA" id="ARBA00023242"/>
    </source>
</evidence>
<dbReference type="GO" id="GO:0005694">
    <property type="term" value="C:chromosome"/>
    <property type="evidence" value="ECO:0007669"/>
    <property type="project" value="UniProtKB-SubCell"/>
</dbReference>
<keyword evidence="7" id="KW-0159">Chromosome partition</keyword>
<evidence type="ECO:0000256" key="1">
    <source>
        <dbReference type="ARBA" id="ARBA00004123"/>
    </source>
</evidence>
<dbReference type="InterPro" id="IPR039874">
    <property type="entry name" value="WAPL"/>
</dbReference>
<evidence type="ECO:0000259" key="14">
    <source>
        <dbReference type="Pfam" id="PF07814"/>
    </source>
</evidence>
<evidence type="ECO:0000256" key="2">
    <source>
        <dbReference type="ARBA" id="ARBA00004286"/>
    </source>
</evidence>
<feature type="region of interest" description="Disordered" evidence="13">
    <location>
        <begin position="56"/>
        <end position="77"/>
    </location>
</feature>
<evidence type="ECO:0000256" key="4">
    <source>
        <dbReference type="ARBA" id="ARBA00022454"/>
    </source>
</evidence>
<dbReference type="GO" id="GO:0007064">
    <property type="term" value="P:mitotic sister chromatid cohesion"/>
    <property type="evidence" value="ECO:0007669"/>
    <property type="project" value="UniProtKB-ARBA"/>
</dbReference>
<comment type="subunit">
    <text evidence="12">Interacts with the cohesin complex throughout the cell cycle.</text>
</comment>
<name>A0A8S1ZPP9_ARAAE</name>
<keyword evidence="5" id="KW-0132">Cell division</keyword>
<accession>A0A8S1ZPP9</accession>
<proteinExistence type="inferred from homology"/>
<comment type="subcellular location">
    <subcellularLocation>
        <location evidence="2">Chromosome</location>
    </subcellularLocation>
    <subcellularLocation>
        <location evidence="1">Nucleus</location>
    </subcellularLocation>
</comment>
<dbReference type="FunFam" id="1.25.10.10:FF:000519">
    <property type="entry name" value="WAPL (Wings apart-like protein regulation of heterochromatin) protein"/>
    <property type="match status" value="1"/>
</dbReference>
<keyword evidence="4" id="KW-0158">Chromosome</keyword>
<evidence type="ECO:0000256" key="13">
    <source>
        <dbReference type="SAM" id="MobiDB-lite"/>
    </source>
</evidence>
<dbReference type="InterPro" id="IPR022771">
    <property type="entry name" value="WAPL_C"/>
</dbReference>
<feature type="domain" description="Wings apart-like protein C-terminal" evidence="14">
    <location>
        <begin position="79"/>
        <end position="324"/>
    </location>
</feature>
<dbReference type="PANTHER" id="PTHR22100">
    <property type="entry name" value="WINGS APART-LIKE PROTEIN HOMOLOG"/>
    <property type="match status" value="1"/>
</dbReference>
<gene>
    <name evidence="15" type="ORF">AARE701A_LOCUS4412</name>
</gene>
<dbReference type="GO" id="GO:0045132">
    <property type="term" value="P:meiotic chromosome segregation"/>
    <property type="evidence" value="ECO:0007669"/>
    <property type="project" value="UniProtKB-ARBA"/>
</dbReference>
<evidence type="ECO:0000256" key="3">
    <source>
        <dbReference type="ARBA" id="ARBA00006854"/>
    </source>
</evidence>
<comment type="function">
    <text evidence="11">Regulator of sister chromatid cohesion in meiosis which negatively regulates cohesin association with chromatin, acting as an antagonist of CTF7. Cohesion ensures that chromosome partitioning is accurate in both meiotic and mitotic cells and plays an important role in DNA repair. Essential for the prophase removal of cohesin during meiosis thus determining the timely release of meiotic cohesion. Important for proper spindle attachment and assembly during meiosis. Helps to prevent abnormal centromere association during prophase I in meiocytes. Required for early embryonic patterning. Also involved in chromosome segregation during mitosis.</text>
</comment>
<keyword evidence="16" id="KW-1185">Reference proteome</keyword>
<dbReference type="FunFam" id="1.25.10.10:FF:000417">
    <property type="entry name" value="Wings apart-like protein-like isoform A"/>
    <property type="match status" value="1"/>
</dbReference>
<evidence type="ECO:0000313" key="16">
    <source>
        <dbReference type="Proteomes" id="UP000682877"/>
    </source>
</evidence>
<protein>
    <recommendedName>
        <fullName evidence="14">Wings apart-like protein C-terminal domain-containing protein</fullName>
    </recommendedName>
</protein>
<dbReference type="GO" id="GO:0005634">
    <property type="term" value="C:nucleus"/>
    <property type="evidence" value="ECO:0007669"/>
    <property type="project" value="UniProtKB-SubCell"/>
</dbReference>
<evidence type="ECO:0000256" key="7">
    <source>
        <dbReference type="ARBA" id="ARBA00022829"/>
    </source>
</evidence>
<dbReference type="PANTHER" id="PTHR22100:SF13">
    <property type="entry name" value="WINGS APART-LIKE PROTEIN HOMOLOG"/>
    <property type="match status" value="1"/>
</dbReference>
<evidence type="ECO:0000256" key="9">
    <source>
        <dbReference type="ARBA" id="ARBA00023254"/>
    </source>
</evidence>
<dbReference type="InterPro" id="IPR011989">
    <property type="entry name" value="ARM-like"/>
</dbReference>
<feature type="domain" description="Wings apart-like protein C-terminal" evidence="14">
    <location>
        <begin position="365"/>
        <end position="737"/>
    </location>
</feature>
<dbReference type="GO" id="GO:0010789">
    <property type="term" value="P:meiotic sister chromatid cohesion involved in meiosis I"/>
    <property type="evidence" value="ECO:0007669"/>
    <property type="project" value="UniProtKB-ARBA"/>
</dbReference>
<comment type="similarity">
    <text evidence="3">Belongs to the WAPL family.</text>
</comment>
<sequence>MMERTYGRRKPGLLNDDVSQAEYLFSSSSSPELDPLDFSTQESSCLWNYSSRSNFSDDDFSQKRAKRPRNGSGAFGLNSTLMETQEFGKLMENEDEVNFALDGLKKGHQVRIRRAALSSLLSICESQYQRRSLRALGTSQSIIDAILGLSLDDIPSNLAAATLFFVLTTDGQDDHFMESPNSIKFLIKLLRPVVSASTKGKPRRNIGSRLLSVIKDVDAARDSGSMHDSSSCDILDRAQEILVNCKELRLVDGYKIERMRPELSTKLVALLVMEKACLSKISFDDSSGTVKKSGGMFKEKLRELGGLDAVFDVVMDCHSVMENSLVDVTQFNVTVTAHHSFVVDKLDFCLSVGKDSSWVAHDTLSAEDIKDDLNKQNLILLLKCLKIMENATFLSTENQIHLLRFNKSMGSHGSRLSFPELMISVIKILSGLQLRAHRNENHPHPQPHLSSVVNKNFVTIISSDTCSTTSCSSIKSLSVSKRNQSAFLLGCSTTPKPGSQSSVMSTVDPCTLTTIAGSNTGSFAGRLASLGSGISRSNARTCQTRESSCKQVENFSPFEDSQDPFSFDLEDSGPSKWAVVLGKQKKSKGQKRKGSYRDYKDERSLQLFSSQEESNHGLNSLEESSDRDRHVTEQPSSTYDIDKGCLCLLSDCLLTAVKVLMNLTNDNSVGCREVAACRGLESMAELIVGHFPSFTRSPLFSLMESGTCHQKDKHLTDQELDFLVAILGLLVNLVEKNGINRSRLSAATVPITNPEELLDSEQDMIPLLCSIFLTNQGSADAKDETSTFTLDDEEAVLESEKEAEKMIVEAYSALLLAFLSTESRSIRNAIRDYLPKRDMAILVPVLDRFLAFHTTLDMIPPETHKAVMEVIESCKLP</sequence>
<keyword evidence="8" id="KW-0539">Nucleus</keyword>
<dbReference type="GO" id="GO:0051301">
    <property type="term" value="P:cell division"/>
    <property type="evidence" value="ECO:0007669"/>
    <property type="project" value="UniProtKB-KW"/>
</dbReference>
<dbReference type="Gene3D" id="1.25.10.10">
    <property type="entry name" value="Leucine-rich Repeat Variant"/>
    <property type="match status" value="2"/>
</dbReference>
<dbReference type="GO" id="GO:0009793">
    <property type="term" value="P:embryo development ending in seed dormancy"/>
    <property type="evidence" value="ECO:0007669"/>
    <property type="project" value="UniProtKB-ARBA"/>
</dbReference>
<dbReference type="Proteomes" id="UP000682877">
    <property type="component" value="Chromosome 2"/>
</dbReference>
<evidence type="ECO:0000256" key="5">
    <source>
        <dbReference type="ARBA" id="ARBA00022618"/>
    </source>
</evidence>
<feature type="compositionally biased region" description="Basic and acidic residues" evidence="13">
    <location>
        <begin position="595"/>
        <end position="604"/>
    </location>
</feature>
<keyword evidence="6" id="KW-0498">Mitosis</keyword>
<feature type="compositionally biased region" description="Basic residues" evidence="13">
    <location>
        <begin position="583"/>
        <end position="594"/>
    </location>
</feature>
<evidence type="ECO:0000256" key="10">
    <source>
        <dbReference type="ARBA" id="ARBA00023306"/>
    </source>
</evidence>
<feature type="region of interest" description="Disordered" evidence="13">
    <location>
        <begin position="580"/>
        <end position="637"/>
    </location>
</feature>
<dbReference type="GO" id="GO:0006281">
    <property type="term" value="P:DNA repair"/>
    <property type="evidence" value="ECO:0007669"/>
    <property type="project" value="UniProtKB-ARBA"/>
</dbReference>
<dbReference type="AlphaFoldDB" id="A0A8S1ZPP9"/>
<dbReference type="GO" id="GO:0000070">
    <property type="term" value="P:mitotic sister chromatid segregation"/>
    <property type="evidence" value="ECO:0007669"/>
    <property type="project" value="UniProtKB-ARBA"/>
</dbReference>
<evidence type="ECO:0000313" key="15">
    <source>
        <dbReference type="EMBL" id="CAE5962764.1"/>
    </source>
</evidence>
<dbReference type="EMBL" id="LR999452">
    <property type="protein sequence ID" value="CAE5962764.1"/>
    <property type="molecule type" value="Genomic_DNA"/>
</dbReference>
<keyword evidence="10" id="KW-0131">Cell cycle</keyword>
<evidence type="ECO:0000256" key="11">
    <source>
        <dbReference type="ARBA" id="ARBA00059421"/>
    </source>
</evidence>
<feature type="compositionally biased region" description="Polar residues" evidence="13">
    <location>
        <begin position="606"/>
        <end position="622"/>
    </location>
</feature>